<evidence type="ECO:0000256" key="8">
    <source>
        <dbReference type="SAM" id="Phobius"/>
    </source>
</evidence>
<evidence type="ECO:0000256" key="3">
    <source>
        <dbReference type="ARBA" id="ARBA00007931"/>
    </source>
</evidence>
<feature type="transmembrane region" description="Helical" evidence="8">
    <location>
        <begin position="290"/>
        <end position="309"/>
    </location>
</feature>
<reference evidence="11" key="1">
    <citation type="submission" date="2015-08" db="EMBL/GenBank/DDBJ databases">
        <authorList>
            <person name="Varghese N."/>
        </authorList>
    </citation>
    <scope>NUCLEOTIDE SEQUENCE [LARGE SCALE GENOMIC DNA]</scope>
    <source>
        <strain evidence="11">JCM 18476</strain>
    </source>
</reference>
<dbReference type="Pfam" id="PF02163">
    <property type="entry name" value="Peptidase_M50"/>
    <property type="match status" value="1"/>
</dbReference>
<comment type="cofactor">
    <cofactor evidence="1">
        <name>Zn(2+)</name>
        <dbReference type="ChEBI" id="CHEBI:29105"/>
    </cofactor>
</comment>
<dbReference type="AlphaFoldDB" id="A0A0K6IGT7"/>
<dbReference type="GO" id="GO:0012505">
    <property type="term" value="C:endomembrane system"/>
    <property type="evidence" value="ECO:0007669"/>
    <property type="project" value="UniProtKB-SubCell"/>
</dbReference>
<comment type="subcellular location">
    <subcellularLocation>
        <location evidence="2">Endomembrane system</location>
        <topology evidence="2">Multi-pass membrane protein</topology>
    </subcellularLocation>
</comment>
<evidence type="ECO:0000313" key="10">
    <source>
        <dbReference type="EMBL" id="CUB02329.1"/>
    </source>
</evidence>
<gene>
    <name evidence="10" type="ORF">Ga0061065_101162</name>
</gene>
<protein>
    <submittedName>
        <fullName evidence="10">Peptidase family M50/HlyD family secretion protein</fullName>
    </submittedName>
</protein>
<dbReference type="CDD" id="cd05709">
    <property type="entry name" value="S2P-M50"/>
    <property type="match status" value="1"/>
</dbReference>
<evidence type="ECO:0000313" key="11">
    <source>
        <dbReference type="Proteomes" id="UP000182769"/>
    </source>
</evidence>
<keyword evidence="6 8" id="KW-0472">Membrane</keyword>
<evidence type="ECO:0000256" key="6">
    <source>
        <dbReference type="ARBA" id="ARBA00023136"/>
    </source>
</evidence>
<feature type="transmembrane region" description="Helical" evidence="8">
    <location>
        <begin position="265"/>
        <end position="284"/>
    </location>
</feature>
<dbReference type="GO" id="GO:0005737">
    <property type="term" value="C:cytoplasm"/>
    <property type="evidence" value="ECO:0007669"/>
    <property type="project" value="TreeGrafter"/>
</dbReference>
<feature type="transmembrane region" description="Helical" evidence="8">
    <location>
        <begin position="159"/>
        <end position="180"/>
    </location>
</feature>
<evidence type="ECO:0000256" key="7">
    <source>
        <dbReference type="SAM" id="MobiDB-lite"/>
    </source>
</evidence>
<feature type="transmembrane region" description="Helical" evidence="8">
    <location>
        <begin position="225"/>
        <end position="244"/>
    </location>
</feature>
<feature type="region of interest" description="Disordered" evidence="7">
    <location>
        <begin position="1"/>
        <end position="21"/>
    </location>
</feature>
<feature type="transmembrane region" description="Helical" evidence="8">
    <location>
        <begin position="187"/>
        <end position="205"/>
    </location>
</feature>
<comment type="similarity">
    <text evidence="3">Belongs to the peptidase M50B family.</text>
</comment>
<dbReference type="EMBL" id="CYHG01000001">
    <property type="protein sequence ID" value="CUB02329.1"/>
    <property type="molecule type" value="Genomic_DNA"/>
</dbReference>
<feature type="transmembrane region" description="Helical" evidence="8">
    <location>
        <begin position="394"/>
        <end position="413"/>
    </location>
</feature>
<keyword evidence="5 8" id="KW-1133">Transmembrane helix</keyword>
<evidence type="ECO:0000256" key="2">
    <source>
        <dbReference type="ARBA" id="ARBA00004127"/>
    </source>
</evidence>
<dbReference type="Proteomes" id="UP000182769">
    <property type="component" value="Unassembled WGS sequence"/>
</dbReference>
<feature type="transmembrane region" description="Helical" evidence="8">
    <location>
        <begin position="363"/>
        <end position="388"/>
    </location>
</feature>
<evidence type="ECO:0000256" key="1">
    <source>
        <dbReference type="ARBA" id="ARBA00001947"/>
    </source>
</evidence>
<sequence length="716" mass="81493">MIADFAPNGLPDTTNTSPLPEQLPSLRHELQLYESYPDQQGSPCWMIVDPVTNISHRIGLAEFLVLKYWSLKTPEKILAQIAANSTIKLTLQDLTDIYRFLSQQQLLKDDEKILKQRQKRYLESQHNPLKRLLHSYLYFRVPLLKPSRQLSKLNKATAWMGWQTVLFTLAGLLFLAITLLIQSWEQFWTSLSASFSSSGLLGYLLALTVTKGLHELGHGLMATRFGLRVSHMGVIFILGWPLLYTDTNEAWKLKSRRQRVLIDSAGIITELTIACSATIIWHLVQSPDLKQIFFYLATTSWLLTLALNISPFMRFDGYYIACDAMNFPNLHERSFAQAKAALRKLLFQQQDPQTEHFSPSKTYALIAFAWCVWLYRLVLFFSIALAVYHFFFKALGILLFIIEIYWFIVKPIAKELITWHSYWKNNIRSRRKWQLIGSMALIISVMFIPISFTEQVVAKIQPRLFTPLVAPENGQLTFLQTNQQQIAAGERVFRIDQAELNTAIQTNQIRLDALTQQKDTLLGLSGALEQRLVLDQLELVLLAQQTALATRRDNLSMLAGFDGYLTDVPSDIKIGSWISKGQSLGYLVDPRIWQAIFYVPESAIQDVYMGQSVTLVSHGIEAQTLQGSVIGISHSPITQLPNQFLSTQFGGDISVTESRSGLTPRDQLYPIEVSLSAPTNISAVQMGYGYFTRAPKSLFQRFIEPAYFLLLKQINF</sequence>
<dbReference type="PANTHER" id="PTHR13325">
    <property type="entry name" value="PROTEASE M50 MEMBRANE-BOUND TRANSCRIPTION FACTOR SITE 2 PROTEASE"/>
    <property type="match status" value="1"/>
</dbReference>
<dbReference type="GO" id="GO:0031293">
    <property type="term" value="P:membrane protein intracellular domain proteolysis"/>
    <property type="evidence" value="ECO:0007669"/>
    <property type="project" value="TreeGrafter"/>
</dbReference>
<dbReference type="GO" id="GO:0016020">
    <property type="term" value="C:membrane"/>
    <property type="evidence" value="ECO:0007669"/>
    <property type="project" value="InterPro"/>
</dbReference>
<dbReference type="OrthoDB" id="9759690at2"/>
<organism evidence="10 11">
    <name type="scientific">Marinomonas fungiae</name>
    <dbReference type="NCBI Taxonomy" id="1137284"/>
    <lineage>
        <taxon>Bacteria</taxon>
        <taxon>Pseudomonadati</taxon>
        <taxon>Pseudomonadota</taxon>
        <taxon>Gammaproteobacteria</taxon>
        <taxon>Oceanospirillales</taxon>
        <taxon>Oceanospirillaceae</taxon>
        <taxon>Marinomonas</taxon>
    </lineage>
</organism>
<dbReference type="GO" id="GO:0004222">
    <property type="term" value="F:metalloendopeptidase activity"/>
    <property type="evidence" value="ECO:0007669"/>
    <property type="project" value="InterPro"/>
</dbReference>
<accession>A0A0K6IGT7</accession>
<proteinExistence type="inferred from homology"/>
<evidence type="ECO:0000256" key="4">
    <source>
        <dbReference type="ARBA" id="ARBA00022692"/>
    </source>
</evidence>
<keyword evidence="4 8" id="KW-0812">Transmembrane</keyword>
<keyword evidence="11" id="KW-1185">Reference proteome</keyword>
<dbReference type="InterPro" id="IPR008915">
    <property type="entry name" value="Peptidase_M50"/>
</dbReference>
<feature type="domain" description="Peptidase M50" evidence="9">
    <location>
        <begin position="204"/>
        <end position="301"/>
    </location>
</feature>
<evidence type="ECO:0000259" key="9">
    <source>
        <dbReference type="Pfam" id="PF02163"/>
    </source>
</evidence>
<dbReference type="InterPro" id="IPR001193">
    <property type="entry name" value="MBTPS2"/>
</dbReference>
<feature type="transmembrane region" description="Helical" evidence="8">
    <location>
        <begin position="433"/>
        <end position="452"/>
    </location>
</feature>
<dbReference type="PANTHER" id="PTHR13325:SF3">
    <property type="entry name" value="MEMBRANE-BOUND TRANSCRIPTION FACTOR SITE-2 PROTEASE"/>
    <property type="match status" value="1"/>
</dbReference>
<dbReference type="STRING" id="1137284.GCA_001418205_00161"/>
<evidence type="ECO:0000256" key="5">
    <source>
        <dbReference type="ARBA" id="ARBA00022989"/>
    </source>
</evidence>
<dbReference type="RefSeq" id="WP_055461305.1">
    <property type="nucleotide sequence ID" value="NZ_CYHG01000001.1"/>
</dbReference>
<name>A0A0K6IGT7_9GAMM</name>